<dbReference type="AlphaFoldDB" id="A0A5E7REN5"/>
<evidence type="ECO:0000313" key="2">
    <source>
        <dbReference type="EMBL" id="VVP72619.1"/>
    </source>
</evidence>
<organism evidence="2 3">
    <name type="scientific">Pseudomonas fluorescens</name>
    <dbReference type="NCBI Taxonomy" id="294"/>
    <lineage>
        <taxon>Bacteria</taxon>
        <taxon>Pseudomonadati</taxon>
        <taxon>Pseudomonadota</taxon>
        <taxon>Gammaproteobacteria</taxon>
        <taxon>Pseudomonadales</taxon>
        <taxon>Pseudomonadaceae</taxon>
        <taxon>Pseudomonas</taxon>
    </lineage>
</organism>
<dbReference type="Proteomes" id="UP000326611">
    <property type="component" value="Unassembled WGS sequence"/>
</dbReference>
<gene>
    <name evidence="2" type="ORF">PS918_01452</name>
</gene>
<reference evidence="2 3" key="1">
    <citation type="submission" date="2019-09" db="EMBL/GenBank/DDBJ databases">
        <authorList>
            <person name="Chandra G."/>
            <person name="Truman W A."/>
        </authorList>
    </citation>
    <scope>NUCLEOTIDE SEQUENCE [LARGE SCALE GENOMIC DNA]</scope>
    <source>
        <strain evidence="2">PS918</strain>
    </source>
</reference>
<dbReference type="EMBL" id="CABVIY010000002">
    <property type="protein sequence ID" value="VVP72619.1"/>
    <property type="molecule type" value="Genomic_DNA"/>
</dbReference>
<name>A0A5E7REN5_PSEFL</name>
<accession>A0A5E7REN5</accession>
<keyword evidence="1" id="KW-0732">Signal</keyword>
<sequence length="403" mass="44553" precursor="true">MKRMIRGLGWLVAFTLTSVEAANQEVKLRFQPDFPQPGKNEFVNQTPNTGYCAKYPVKCAERNIFSFNTPIRFNSTRAVVPGDGVGFKAPANWRQVTVTNQITRQSETVEVRIVGIGSEYVLSDTAANLTDAAGPWEGHEKLWGSQWFYAPPPCATTGAGVVAPYSYGFFWDSPTEAYCNKRAAYMIPKMAFDSVDFAYELRLPDPLGMLSGLYTGSLTYIMGVGGDFEMGPAMQPSDSHLTLDFELDVQHTLKVDLPPGGSKVAMEPKGGWQRWIDNGRRPTEIYRDQPFFLSASSSFKVKLICSSLGGSECEIGNSEVGFSKFQVRLTVPRGIAGPGGADGWTGTLNHNTWIGPFEPTRYVDRKPGNLRFQMPSRWIESLLRPGMNGTLRGFATLIFDSEV</sequence>
<dbReference type="OrthoDB" id="6764591at2"/>
<evidence type="ECO:0000313" key="3">
    <source>
        <dbReference type="Proteomes" id="UP000326611"/>
    </source>
</evidence>
<protein>
    <submittedName>
        <fullName evidence="2">Uncharacterized protein</fullName>
    </submittedName>
</protein>
<dbReference type="RefSeq" id="WP_150769606.1">
    <property type="nucleotide sequence ID" value="NZ_CABVIY010000002.1"/>
</dbReference>
<feature type="chain" id="PRO_5022882997" evidence="1">
    <location>
        <begin position="22"/>
        <end position="403"/>
    </location>
</feature>
<proteinExistence type="predicted"/>
<evidence type="ECO:0000256" key="1">
    <source>
        <dbReference type="SAM" id="SignalP"/>
    </source>
</evidence>
<feature type="signal peptide" evidence="1">
    <location>
        <begin position="1"/>
        <end position="21"/>
    </location>
</feature>